<dbReference type="AlphaFoldDB" id="A0A344UWF5"/>
<sequence length="250" mass="27028">MTLTYSLLDFRRMVRNPGILIFAVLMPTAFYMMFGALQNYSDVVVFHGNVSAVIMTSMASYGAVIAATSLGANAALEQDRGWGRQLAITPMTPARYLISKGLSIQLVTLLPVASVFALSIVLGARIEGIGWLWAFLLCWGCTMPFTVFGLGMAQLIRTETAGAITSFCVIGFAFLGNMLVPLSGFMLELSRFTPLYGINQLARYPVMGAWEMTGGEPAPFNIWIAVANLAAWAAVFTGGALLASRRGQER</sequence>
<dbReference type="Proteomes" id="UP000251995">
    <property type="component" value="Chromosome"/>
</dbReference>
<dbReference type="KEGG" id="acij:JS278_02465"/>
<keyword evidence="2 5" id="KW-0812">Transmembrane</keyword>
<organism evidence="6 7">
    <name type="scientific">Acidipropionibacterium virtanenii</name>
    <dbReference type="NCBI Taxonomy" id="2057246"/>
    <lineage>
        <taxon>Bacteria</taxon>
        <taxon>Bacillati</taxon>
        <taxon>Actinomycetota</taxon>
        <taxon>Actinomycetes</taxon>
        <taxon>Propionibacteriales</taxon>
        <taxon>Propionibacteriaceae</taxon>
        <taxon>Acidipropionibacterium</taxon>
    </lineage>
</organism>
<dbReference type="InterPro" id="IPR051328">
    <property type="entry name" value="T7SS_ABC-Transporter"/>
</dbReference>
<feature type="transmembrane region" description="Helical" evidence="5">
    <location>
        <begin position="130"/>
        <end position="151"/>
    </location>
</feature>
<evidence type="ECO:0000256" key="4">
    <source>
        <dbReference type="ARBA" id="ARBA00023136"/>
    </source>
</evidence>
<evidence type="ECO:0008006" key="8">
    <source>
        <dbReference type="Google" id="ProtNLM"/>
    </source>
</evidence>
<keyword evidence="4 5" id="KW-0472">Membrane</keyword>
<evidence type="ECO:0000256" key="3">
    <source>
        <dbReference type="ARBA" id="ARBA00022989"/>
    </source>
</evidence>
<dbReference type="OrthoDB" id="63188at2"/>
<evidence type="ECO:0000313" key="7">
    <source>
        <dbReference type="Proteomes" id="UP000251995"/>
    </source>
</evidence>
<dbReference type="InterPro" id="IPR000412">
    <property type="entry name" value="ABC_2_transport"/>
</dbReference>
<name>A0A344UWF5_9ACTN</name>
<feature type="transmembrane region" description="Helical" evidence="5">
    <location>
        <begin position="20"/>
        <end position="40"/>
    </location>
</feature>
<evidence type="ECO:0000256" key="1">
    <source>
        <dbReference type="ARBA" id="ARBA00004141"/>
    </source>
</evidence>
<accession>A0A344UWF5</accession>
<feature type="transmembrane region" description="Helical" evidence="5">
    <location>
        <begin position="163"/>
        <end position="187"/>
    </location>
</feature>
<dbReference type="EMBL" id="CP025198">
    <property type="protein sequence ID" value="AXE39603.1"/>
    <property type="molecule type" value="Genomic_DNA"/>
</dbReference>
<feature type="transmembrane region" description="Helical" evidence="5">
    <location>
        <begin position="97"/>
        <end position="124"/>
    </location>
</feature>
<protein>
    <recommendedName>
        <fullName evidence="8">ABC-2 type transporter domain-containing protein</fullName>
    </recommendedName>
</protein>
<dbReference type="GO" id="GO:0140359">
    <property type="term" value="F:ABC-type transporter activity"/>
    <property type="evidence" value="ECO:0007669"/>
    <property type="project" value="InterPro"/>
</dbReference>
<dbReference type="PANTHER" id="PTHR43077:SF11">
    <property type="entry name" value="TRANSPORT PERMEASE YVFS-RELATED"/>
    <property type="match status" value="1"/>
</dbReference>
<dbReference type="RefSeq" id="WP_114045455.1">
    <property type="nucleotide sequence ID" value="NZ_CP025198.1"/>
</dbReference>
<gene>
    <name evidence="6" type="ORF">JS278_02465</name>
</gene>
<keyword evidence="7" id="KW-1185">Reference proteome</keyword>
<comment type="subcellular location">
    <subcellularLocation>
        <location evidence="1">Membrane</location>
        <topology evidence="1">Multi-pass membrane protein</topology>
    </subcellularLocation>
</comment>
<dbReference type="PANTHER" id="PTHR43077">
    <property type="entry name" value="TRANSPORT PERMEASE YVFS-RELATED"/>
    <property type="match status" value="1"/>
</dbReference>
<reference evidence="6 7" key="1">
    <citation type="submission" date="2017-12" db="EMBL/GenBank/DDBJ databases">
        <title>The whole genome sequence of the Acidipropionibacterium virtanenii sp. nov. type strain JS278.</title>
        <authorList>
            <person name="Laine P."/>
            <person name="Deptula P."/>
            <person name="Varmanen P."/>
            <person name="Auvinen P."/>
        </authorList>
    </citation>
    <scope>NUCLEOTIDE SEQUENCE [LARGE SCALE GENOMIC DNA]</scope>
    <source>
        <strain evidence="6 7">JS278</strain>
    </source>
</reference>
<feature type="transmembrane region" description="Helical" evidence="5">
    <location>
        <begin position="52"/>
        <end position="76"/>
    </location>
</feature>
<evidence type="ECO:0000256" key="5">
    <source>
        <dbReference type="SAM" id="Phobius"/>
    </source>
</evidence>
<dbReference type="GO" id="GO:0043190">
    <property type="term" value="C:ATP-binding cassette (ABC) transporter complex"/>
    <property type="evidence" value="ECO:0007669"/>
    <property type="project" value="InterPro"/>
</dbReference>
<proteinExistence type="predicted"/>
<feature type="transmembrane region" description="Helical" evidence="5">
    <location>
        <begin position="220"/>
        <end position="243"/>
    </location>
</feature>
<evidence type="ECO:0000313" key="6">
    <source>
        <dbReference type="EMBL" id="AXE39603.1"/>
    </source>
</evidence>
<dbReference type="PIRSF" id="PIRSF006648">
    <property type="entry name" value="DrrB"/>
    <property type="match status" value="1"/>
</dbReference>
<evidence type="ECO:0000256" key="2">
    <source>
        <dbReference type="ARBA" id="ARBA00022692"/>
    </source>
</evidence>
<keyword evidence="3 5" id="KW-1133">Transmembrane helix</keyword>